<dbReference type="RefSeq" id="WP_252741723.1">
    <property type="nucleotide sequence ID" value="NZ_JAMXIB010000008.1"/>
</dbReference>
<dbReference type="Proteomes" id="UP001206312">
    <property type="component" value="Unassembled WGS sequence"/>
</dbReference>
<accession>A0ABT1B074</accession>
<organism evidence="2 3">
    <name type="scientific">Robiginitalea marina</name>
    <dbReference type="NCBI Taxonomy" id="2954105"/>
    <lineage>
        <taxon>Bacteria</taxon>
        <taxon>Pseudomonadati</taxon>
        <taxon>Bacteroidota</taxon>
        <taxon>Flavobacteriia</taxon>
        <taxon>Flavobacteriales</taxon>
        <taxon>Flavobacteriaceae</taxon>
        <taxon>Robiginitalea</taxon>
    </lineage>
</organism>
<reference evidence="2 3" key="1">
    <citation type="submission" date="2022-06" db="EMBL/GenBank/DDBJ databases">
        <authorList>
            <person name="Xuan X."/>
        </authorList>
    </citation>
    <scope>NUCLEOTIDE SEQUENCE [LARGE SCALE GENOMIC DNA]</scope>
    <source>
        <strain evidence="2 3">2V75</strain>
    </source>
</reference>
<evidence type="ECO:0000259" key="1">
    <source>
        <dbReference type="Pfam" id="PF07766"/>
    </source>
</evidence>
<gene>
    <name evidence="2" type="ORF">NG653_10835</name>
</gene>
<dbReference type="Pfam" id="PF07766">
    <property type="entry name" value="LETM1_RBD"/>
    <property type="match status" value="1"/>
</dbReference>
<dbReference type="EMBL" id="JAMXIB010000008">
    <property type="protein sequence ID" value="MCO5725354.1"/>
    <property type="molecule type" value="Genomic_DNA"/>
</dbReference>
<sequence length="397" mass="44540">MNPSAPGWIDKFGSLTGDRPMPYTDYRGLDSDLRACGFLYGINVGIPATVVPPYPLSQDENAKVNLLAGLSYSYRLARPGGDFASFLATALEFYHKMELAQPNLLQKVFRSGKPASQLEKLLDSRVYLGEPLLSRTFNSTITNMLLPLDLLGFRAYLGGIADPKSHVQELESIVINLIYHALDPRGPGESRKKLLEVFESSRSYLKAQDPFLSDDFPALLSHHRGTDVAGYLLDIAALAVLGQESPKFPRRQKEVFLLGESLGFSESQVEAALRDAENFFRLYEDQVYFLRDALPGAQYYESMARVVDRLIHRNSKRLRKELMESKELMVLLSKSTLKELTPEEKKKVQKQLLDVFKSIPSLAIFLLPGGAVLLPIFIKLVPKLLPSSFDENRVEKP</sequence>
<evidence type="ECO:0000313" key="2">
    <source>
        <dbReference type="EMBL" id="MCO5725354.1"/>
    </source>
</evidence>
<comment type="caution">
    <text evidence="2">The sequence shown here is derived from an EMBL/GenBank/DDBJ whole genome shotgun (WGS) entry which is preliminary data.</text>
</comment>
<dbReference type="NCBIfam" id="NF040639">
    <property type="entry name" value="LETM1_rel_film"/>
    <property type="match status" value="1"/>
</dbReference>
<protein>
    <submittedName>
        <fullName evidence="2">LETM1-related biofilm-associated protein</fullName>
    </submittedName>
</protein>
<dbReference type="InterPro" id="IPR033122">
    <property type="entry name" value="LETM1-like_RBD"/>
</dbReference>
<evidence type="ECO:0000313" key="3">
    <source>
        <dbReference type="Proteomes" id="UP001206312"/>
    </source>
</evidence>
<proteinExistence type="predicted"/>
<keyword evidence="3" id="KW-1185">Reference proteome</keyword>
<feature type="domain" description="Letm1 RBD" evidence="1">
    <location>
        <begin position="340"/>
        <end position="393"/>
    </location>
</feature>
<name>A0ABT1B074_9FLAO</name>